<evidence type="ECO:0000256" key="5">
    <source>
        <dbReference type="ARBA" id="ARBA00023237"/>
    </source>
</evidence>
<name>A0A6H1UG78_9GAMM</name>
<keyword evidence="5" id="KW-0998">Cell outer membrane</keyword>
<evidence type="ECO:0000256" key="1">
    <source>
        <dbReference type="ARBA" id="ARBA00004459"/>
    </source>
</evidence>
<dbReference type="NCBIfam" id="NF047847">
    <property type="entry name" value="SS_mature_LptM"/>
    <property type="match status" value="1"/>
</dbReference>
<keyword evidence="6 7" id="KW-0449">Lipoprotein</keyword>
<dbReference type="Proteomes" id="UP000501602">
    <property type="component" value="Chromosome"/>
</dbReference>
<keyword evidence="4" id="KW-0564">Palmitate</keyword>
<dbReference type="KEGG" id="fes:HER31_15080"/>
<organism evidence="7 8">
    <name type="scientific">Ferrimonas lipolytica</name>
    <dbReference type="NCBI Taxonomy" id="2724191"/>
    <lineage>
        <taxon>Bacteria</taxon>
        <taxon>Pseudomonadati</taxon>
        <taxon>Pseudomonadota</taxon>
        <taxon>Gammaproteobacteria</taxon>
        <taxon>Alteromonadales</taxon>
        <taxon>Ferrimonadaceae</taxon>
        <taxon>Ferrimonas</taxon>
    </lineage>
</organism>
<evidence type="ECO:0000256" key="2">
    <source>
        <dbReference type="ARBA" id="ARBA00022729"/>
    </source>
</evidence>
<keyword evidence="2" id="KW-0732">Signal</keyword>
<proteinExistence type="predicted"/>
<evidence type="ECO:0000256" key="6">
    <source>
        <dbReference type="ARBA" id="ARBA00023288"/>
    </source>
</evidence>
<gene>
    <name evidence="7" type="ORF">HER31_15080</name>
</gene>
<dbReference type="AlphaFoldDB" id="A0A6H1UG78"/>
<comment type="subcellular location">
    <subcellularLocation>
        <location evidence="1">Cell outer membrane</location>
        <topology evidence="1">Lipid-anchor</topology>
    </subcellularLocation>
</comment>
<keyword evidence="8" id="KW-1185">Reference proteome</keyword>
<evidence type="ECO:0000313" key="8">
    <source>
        <dbReference type="Proteomes" id="UP000501602"/>
    </source>
</evidence>
<dbReference type="EMBL" id="CP051180">
    <property type="protein sequence ID" value="QIZ78107.1"/>
    <property type="molecule type" value="Genomic_DNA"/>
</dbReference>
<dbReference type="InterPro" id="IPR032831">
    <property type="entry name" value="LptM_cons"/>
</dbReference>
<dbReference type="PROSITE" id="PS51257">
    <property type="entry name" value="PROKAR_LIPOPROTEIN"/>
    <property type="match status" value="1"/>
</dbReference>
<keyword evidence="3" id="KW-0472">Membrane</keyword>
<evidence type="ECO:0000313" key="7">
    <source>
        <dbReference type="EMBL" id="QIZ78107.1"/>
    </source>
</evidence>
<dbReference type="GO" id="GO:0009279">
    <property type="term" value="C:cell outer membrane"/>
    <property type="evidence" value="ECO:0007669"/>
    <property type="project" value="UniProtKB-SubCell"/>
</dbReference>
<dbReference type="RefSeq" id="WP_168661753.1">
    <property type="nucleotide sequence ID" value="NZ_CP051180.1"/>
</dbReference>
<sequence length="36" mass="3959">MRRISLLIALALTLTACGQTGPLYMPEPEQDNQQQG</sequence>
<dbReference type="Pfam" id="PF13627">
    <property type="entry name" value="LptM_cons"/>
    <property type="match status" value="1"/>
</dbReference>
<accession>A0A6H1UG78</accession>
<reference evidence="7 8" key="1">
    <citation type="submission" date="2020-04" db="EMBL/GenBank/DDBJ databases">
        <title>Ferrimonas sp. S7 isolated from sea water.</title>
        <authorList>
            <person name="Bae S.S."/>
            <person name="Baek K."/>
        </authorList>
    </citation>
    <scope>NUCLEOTIDE SEQUENCE [LARGE SCALE GENOMIC DNA]</scope>
    <source>
        <strain evidence="7 8">S7</strain>
    </source>
</reference>
<evidence type="ECO:0000256" key="3">
    <source>
        <dbReference type="ARBA" id="ARBA00023136"/>
    </source>
</evidence>
<protein>
    <submittedName>
        <fullName evidence="7">Lipoprotein</fullName>
    </submittedName>
</protein>
<evidence type="ECO:0000256" key="4">
    <source>
        <dbReference type="ARBA" id="ARBA00023139"/>
    </source>
</evidence>